<evidence type="ECO:0000313" key="3">
    <source>
        <dbReference type="EMBL" id="MBB4958592.1"/>
    </source>
</evidence>
<dbReference type="Proteomes" id="UP000578819">
    <property type="component" value="Unassembled WGS sequence"/>
</dbReference>
<dbReference type="EMBL" id="JACHJW010000001">
    <property type="protein sequence ID" value="MBB4958592.1"/>
    <property type="molecule type" value="Genomic_DNA"/>
</dbReference>
<dbReference type="InterPro" id="IPR043504">
    <property type="entry name" value="Peptidase_S1_PA_chymotrypsin"/>
</dbReference>
<dbReference type="Gene3D" id="2.40.10.10">
    <property type="entry name" value="Trypsin-like serine proteases"/>
    <property type="match status" value="2"/>
</dbReference>
<dbReference type="InterPro" id="IPR050966">
    <property type="entry name" value="Glutamyl_endopeptidase"/>
</dbReference>
<evidence type="ECO:0000313" key="4">
    <source>
        <dbReference type="Proteomes" id="UP000578819"/>
    </source>
</evidence>
<proteinExistence type="predicted"/>
<evidence type="ECO:0000256" key="2">
    <source>
        <dbReference type="SAM" id="SignalP"/>
    </source>
</evidence>
<organism evidence="3 4">
    <name type="scientific">Micromonospora polyrhachis</name>
    <dbReference type="NCBI Taxonomy" id="1282883"/>
    <lineage>
        <taxon>Bacteria</taxon>
        <taxon>Bacillati</taxon>
        <taxon>Actinomycetota</taxon>
        <taxon>Actinomycetes</taxon>
        <taxon>Micromonosporales</taxon>
        <taxon>Micromonosporaceae</taxon>
        <taxon>Micromonospora</taxon>
    </lineage>
</organism>
<name>A0A7W7WPI6_9ACTN</name>
<dbReference type="SUPFAM" id="SSF50494">
    <property type="entry name" value="Trypsin-like serine proteases"/>
    <property type="match status" value="1"/>
</dbReference>
<sequence>MFRRPLRGIAATAAISMALIVAAAPPSMARDHARAEQWPTLSKASAAAASIAPLTPDVARTINRASTKVSPHASVSADATAADYERALSAYWTPERMRAARPIEQRLKDDTQQPHLAPGATVSAPTANRVAGEAAVTHKLRGKPLTVPPHKPETEPVPANVVTGSTGTATANAVAGAPSKPEYSVFHAVARTMGKVFLNHKGTDYVCSAGLVIGSGKSLVWTAGHCVYDAGAYAANWIFVPAYSDGQRFPRQAAPYGYWYARTLFAQTDWVTKRDWHGDVGAAIVWPNSEGKKIQDLLGAQGISFNLPYYPYSNAFGYPADPPYDGENLYQVVGQAYDAGASIIYMANTMTGGSSGGYWLTNFDGNWGTVNGHNSFAEDDSPYMYSPYYGRDTQRFYNSVQHLDPMTM</sequence>
<keyword evidence="4" id="KW-1185">Reference proteome</keyword>
<feature type="chain" id="PRO_5039423044" description="V8-like Glu-specific endopeptidase" evidence="2">
    <location>
        <begin position="24"/>
        <end position="408"/>
    </location>
</feature>
<comment type="caution">
    <text evidence="3">The sequence shown here is derived from an EMBL/GenBank/DDBJ whole genome shotgun (WGS) entry which is preliminary data.</text>
</comment>
<keyword evidence="1 2" id="KW-0732">Signal</keyword>
<feature type="signal peptide" evidence="2">
    <location>
        <begin position="1"/>
        <end position="23"/>
    </location>
</feature>
<gene>
    <name evidence="3" type="ORF">FHR38_002325</name>
</gene>
<accession>A0A7W7WPI6</accession>
<evidence type="ECO:0000256" key="1">
    <source>
        <dbReference type="ARBA" id="ARBA00022729"/>
    </source>
</evidence>
<dbReference type="AlphaFoldDB" id="A0A7W7WPI6"/>
<dbReference type="RefSeq" id="WP_184534657.1">
    <property type="nucleotide sequence ID" value="NZ_JACHJW010000001.1"/>
</dbReference>
<reference evidence="3 4" key="1">
    <citation type="submission" date="2020-08" db="EMBL/GenBank/DDBJ databases">
        <title>Sequencing the genomes of 1000 actinobacteria strains.</title>
        <authorList>
            <person name="Klenk H.-P."/>
        </authorList>
    </citation>
    <scope>NUCLEOTIDE SEQUENCE [LARGE SCALE GENOMIC DNA]</scope>
    <source>
        <strain evidence="3 4">DSM 45886</strain>
    </source>
</reference>
<protein>
    <recommendedName>
        <fullName evidence="5">V8-like Glu-specific endopeptidase</fullName>
    </recommendedName>
</protein>
<evidence type="ECO:0008006" key="5">
    <source>
        <dbReference type="Google" id="ProtNLM"/>
    </source>
</evidence>
<dbReference type="PANTHER" id="PTHR15462">
    <property type="entry name" value="SERINE PROTEASE"/>
    <property type="match status" value="1"/>
</dbReference>
<dbReference type="InterPro" id="IPR009003">
    <property type="entry name" value="Peptidase_S1_PA"/>
</dbReference>